<feature type="compositionally biased region" description="Low complexity" evidence="1">
    <location>
        <begin position="230"/>
        <end position="250"/>
    </location>
</feature>
<keyword evidence="4" id="KW-1185">Reference proteome</keyword>
<sequence length="422" mass="42422">MHQQFGPIGGTQLPDTELVRRIRASARPGGRAAGGPGGAPAPDAATEEAEAALDEFHRRHYAAVLACARACCGSSQAAADLAAEAIESVLHSPDPVERPEESWRESLLAAVHRTAGVWHQGSRRTELREGFADRPGGRAVADGPGTYGDGSGAFTGGGGAAASARPMEQHPSGAPQRARGAKPALLAAAAVAVLAGAALSVGSLLGPAGHETSADGPGHSGSPAAPTSYRSPTASAKTSASASSSASHTPSPHPTKPSKRPSSRPSSSARPSPAAPERKPPPTRTTSLTARPWSASANGWGPVGQNRTVDGRPLTIAGAGYAEGLGAHAPSEIVYQLGGTCSHLGVDVGVDDEVGANGSVVFQIYRDGTEVADSGLMTVGQPARHLSADLTGGGVLRLVVTDGGNGNNSDHADWGRPLISCS</sequence>
<dbReference type="InterPro" id="IPR038637">
    <property type="entry name" value="NPCBM_sf"/>
</dbReference>
<feature type="region of interest" description="Disordered" evidence="1">
    <location>
        <begin position="127"/>
        <end position="179"/>
    </location>
</feature>
<feature type="compositionally biased region" description="Gly residues" evidence="1">
    <location>
        <begin position="145"/>
        <end position="160"/>
    </location>
</feature>
<feature type="region of interest" description="Disordered" evidence="1">
    <location>
        <begin position="209"/>
        <end position="306"/>
    </location>
</feature>
<dbReference type="Gene3D" id="1.10.1740.10">
    <property type="match status" value="1"/>
</dbReference>
<dbReference type="GeneID" id="301547061"/>
<dbReference type="InterPro" id="IPR013222">
    <property type="entry name" value="Glyco_hyd_98_carb-bd"/>
</dbReference>
<dbReference type="EMBL" id="BMND01000003">
    <property type="protein sequence ID" value="GGN37278.1"/>
    <property type="molecule type" value="Genomic_DNA"/>
</dbReference>
<dbReference type="SUPFAM" id="SSF49785">
    <property type="entry name" value="Galactose-binding domain-like"/>
    <property type="match status" value="1"/>
</dbReference>
<reference evidence="4" key="1">
    <citation type="journal article" date="2019" name="Int. J. Syst. Evol. Microbiol.">
        <title>The Global Catalogue of Microorganisms (GCM) 10K type strain sequencing project: providing services to taxonomists for standard genome sequencing and annotation.</title>
        <authorList>
            <consortium name="The Broad Institute Genomics Platform"/>
            <consortium name="The Broad Institute Genome Sequencing Center for Infectious Disease"/>
            <person name="Wu L."/>
            <person name="Ma J."/>
        </authorList>
    </citation>
    <scope>NUCLEOTIDE SEQUENCE [LARGE SCALE GENOMIC DNA]</scope>
    <source>
        <strain evidence="4">CGMCC 4.7323</strain>
    </source>
</reference>
<evidence type="ECO:0000256" key="1">
    <source>
        <dbReference type="SAM" id="MobiDB-lite"/>
    </source>
</evidence>
<dbReference type="Gene3D" id="2.60.120.1060">
    <property type="entry name" value="NPCBM/NEW2 domain"/>
    <property type="match status" value="1"/>
</dbReference>
<name>A0ABQ2J177_9ACTN</name>
<feature type="domain" description="Glycosyl hydrolase family 98 putative carbohydrate-binding module" evidence="2">
    <location>
        <begin position="282"/>
        <end position="421"/>
    </location>
</feature>
<protein>
    <recommendedName>
        <fullName evidence="2">Glycosyl hydrolase family 98 putative carbohydrate-binding module domain-containing protein</fullName>
    </recommendedName>
</protein>
<dbReference type="InterPro" id="IPR008979">
    <property type="entry name" value="Galactose-bd-like_sf"/>
</dbReference>
<accession>A0ABQ2J177</accession>
<feature type="compositionally biased region" description="Low complexity" evidence="1">
    <location>
        <begin position="263"/>
        <end position="272"/>
    </location>
</feature>
<feature type="compositionally biased region" description="Basic and acidic residues" evidence="1">
    <location>
        <begin position="127"/>
        <end position="136"/>
    </location>
</feature>
<dbReference type="RefSeq" id="WP_189096478.1">
    <property type="nucleotide sequence ID" value="NZ_BMND01000003.1"/>
</dbReference>
<evidence type="ECO:0000259" key="2">
    <source>
        <dbReference type="SMART" id="SM00776"/>
    </source>
</evidence>
<organism evidence="3 4">
    <name type="scientific">Streptomyces kronopolitis</name>
    <dbReference type="NCBI Taxonomy" id="1612435"/>
    <lineage>
        <taxon>Bacteria</taxon>
        <taxon>Bacillati</taxon>
        <taxon>Actinomycetota</taxon>
        <taxon>Actinomycetes</taxon>
        <taxon>Kitasatosporales</taxon>
        <taxon>Streptomycetaceae</taxon>
        <taxon>Streptomyces</taxon>
    </lineage>
</organism>
<dbReference type="Proteomes" id="UP000600080">
    <property type="component" value="Unassembled WGS sequence"/>
</dbReference>
<proteinExistence type="predicted"/>
<feature type="region of interest" description="Disordered" evidence="1">
    <location>
        <begin position="26"/>
        <end position="45"/>
    </location>
</feature>
<gene>
    <name evidence="3" type="ORF">GCM10012285_11890</name>
</gene>
<comment type="caution">
    <text evidence="3">The sequence shown here is derived from an EMBL/GenBank/DDBJ whole genome shotgun (WGS) entry which is preliminary data.</text>
</comment>
<dbReference type="SMART" id="SM00776">
    <property type="entry name" value="NPCBM"/>
    <property type="match status" value="1"/>
</dbReference>
<dbReference type="Pfam" id="PF08305">
    <property type="entry name" value="NPCBM"/>
    <property type="match status" value="1"/>
</dbReference>
<evidence type="ECO:0000313" key="4">
    <source>
        <dbReference type="Proteomes" id="UP000600080"/>
    </source>
</evidence>
<evidence type="ECO:0000313" key="3">
    <source>
        <dbReference type="EMBL" id="GGN37278.1"/>
    </source>
</evidence>